<sequence>MFIDERSVDRLFGAIVQPEYILLHSSETAQKGHTEARGDEAEGSGEVSLPAFFKLGTKAKITGNITDATSHTAQITKQFVYSSEQRLQDVVVAYKEMYPERVLFSKAAQPTLTSLAGTSMDWMKAEALLDEPGVRPLLFIDLEPRVEILPMAGETGDGKTILIFESMIERLKKDGIAIPDFPDDRAADAEVQKECYWDALVRSYSNRVALESIENAFKNGQRIDWIDYRLKLATRAIPVHLHFAPAGRFPTGVFAYNLVRRGYKVGLRIVGQLKKGCDINVLALYER</sequence>
<reference evidence="1" key="1">
    <citation type="submission" date="2024-06" db="EMBL/GenBank/DDBJ databases">
        <title>Mesorhizobium karijinii sp. nov., a symbiont of the iconic Swainsona formosa from arid Australia.</title>
        <authorList>
            <person name="Hill Y.J."/>
            <person name="Watkin E.L.J."/>
            <person name="O'Hara G.W."/>
            <person name="Terpolilli J."/>
            <person name="Tye M.L."/>
            <person name="Kohlmeier M.G."/>
        </authorList>
    </citation>
    <scope>NUCLEOTIDE SEQUENCE</scope>
    <source>
        <strain evidence="1">WSM2240</strain>
        <plasmid evidence="1">pMk2240B</plasmid>
    </source>
</reference>
<name>A0AAU8D0B8_9HYPH</name>
<dbReference type="EMBL" id="CP159255">
    <property type="protein sequence ID" value="XCG52018.1"/>
    <property type="molecule type" value="Genomic_DNA"/>
</dbReference>
<geneLocation type="plasmid" evidence="1">
    <name>pMk2240B</name>
</geneLocation>
<gene>
    <name evidence="1" type="ORF">ABVK50_29000</name>
</gene>
<proteinExistence type="predicted"/>
<dbReference type="RefSeq" id="WP_353646280.1">
    <property type="nucleotide sequence ID" value="NZ_CP159255.1"/>
</dbReference>
<organism evidence="1">
    <name type="scientific">Mesorhizobium sp. WSM2240</name>
    <dbReference type="NCBI Taxonomy" id="3228851"/>
    <lineage>
        <taxon>Bacteria</taxon>
        <taxon>Pseudomonadati</taxon>
        <taxon>Pseudomonadota</taxon>
        <taxon>Alphaproteobacteria</taxon>
        <taxon>Hyphomicrobiales</taxon>
        <taxon>Phyllobacteriaceae</taxon>
        <taxon>Mesorhizobium</taxon>
    </lineage>
</organism>
<keyword evidence="1" id="KW-0614">Plasmid</keyword>
<accession>A0AAU8D0B8</accession>
<evidence type="ECO:0000313" key="1">
    <source>
        <dbReference type="EMBL" id="XCG52018.1"/>
    </source>
</evidence>
<dbReference type="AlphaFoldDB" id="A0AAU8D0B8"/>
<protein>
    <submittedName>
        <fullName evidence="1">Uncharacterized protein</fullName>
    </submittedName>
</protein>